<feature type="non-terminal residue" evidence="2">
    <location>
        <position position="66"/>
    </location>
</feature>
<dbReference type="InterPro" id="IPR001870">
    <property type="entry name" value="B30.2/SPRY"/>
</dbReference>
<dbReference type="InterPro" id="IPR043136">
    <property type="entry name" value="B30.2/SPRY_sf"/>
</dbReference>
<evidence type="ECO:0000313" key="2">
    <source>
        <dbReference type="EMBL" id="NWT38581.1"/>
    </source>
</evidence>
<dbReference type="InterPro" id="IPR003877">
    <property type="entry name" value="SPRY_dom"/>
</dbReference>
<name>A0A7K5N6F1_CHRMC</name>
<keyword evidence="3" id="KW-1185">Reference proteome</keyword>
<feature type="non-terminal residue" evidence="2">
    <location>
        <position position="1"/>
    </location>
</feature>
<organism evidence="2 3">
    <name type="scientific">Chroicocephalus maculipennis</name>
    <name type="common">Brown-hooded gull</name>
    <name type="synonym">Larus maculipennis</name>
    <dbReference type="NCBI Taxonomy" id="287016"/>
    <lineage>
        <taxon>Eukaryota</taxon>
        <taxon>Metazoa</taxon>
        <taxon>Chordata</taxon>
        <taxon>Craniata</taxon>
        <taxon>Vertebrata</taxon>
        <taxon>Euteleostomi</taxon>
        <taxon>Archelosauria</taxon>
        <taxon>Archosauria</taxon>
        <taxon>Dinosauria</taxon>
        <taxon>Saurischia</taxon>
        <taxon>Theropoda</taxon>
        <taxon>Coelurosauria</taxon>
        <taxon>Aves</taxon>
        <taxon>Neognathae</taxon>
        <taxon>Neoaves</taxon>
        <taxon>Charadriiformes</taxon>
        <taxon>Laridae</taxon>
        <taxon>Chroicocephalus</taxon>
    </lineage>
</organism>
<dbReference type="Gene3D" id="2.60.120.920">
    <property type="match status" value="1"/>
</dbReference>
<evidence type="ECO:0000259" key="1">
    <source>
        <dbReference type="PROSITE" id="PS50188"/>
    </source>
</evidence>
<feature type="domain" description="B30.2/SPRY" evidence="1">
    <location>
        <begin position="1"/>
        <end position="66"/>
    </location>
</feature>
<dbReference type="PROSITE" id="PS50188">
    <property type="entry name" value="B302_SPRY"/>
    <property type="match status" value="1"/>
</dbReference>
<dbReference type="GO" id="GO:0016874">
    <property type="term" value="F:ligase activity"/>
    <property type="evidence" value="ECO:0007669"/>
    <property type="project" value="UniProtKB-KW"/>
</dbReference>
<comment type="caution">
    <text evidence="2">The sequence shown here is derived from an EMBL/GenBank/DDBJ whole genome shotgun (WGS) entry which is preliminary data.</text>
</comment>
<reference evidence="2 3" key="1">
    <citation type="submission" date="2019-09" db="EMBL/GenBank/DDBJ databases">
        <title>Bird 10,000 Genomes (B10K) Project - Family phase.</title>
        <authorList>
            <person name="Zhang G."/>
        </authorList>
    </citation>
    <scope>NUCLEOTIDE SEQUENCE [LARGE SCALE GENOMIC DNA]</scope>
    <source>
        <strain evidence="2">B10K-DU-021-33</strain>
        <tissue evidence="2">Mixed tissue sample</tissue>
    </source>
</reference>
<proteinExistence type="predicted"/>
<dbReference type="EMBL" id="VYZF01000209">
    <property type="protein sequence ID" value="NWT38581.1"/>
    <property type="molecule type" value="Genomic_DNA"/>
</dbReference>
<protein>
    <submittedName>
        <fullName evidence="2">TRIM7 ligase</fullName>
    </submittedName>
</protein>
<dbReference type="SUPFAM" id="SSF49899">
    <property type="entry name" value="Concanavalin A-like lectins/glucanases"/>
    <property type="match status" value="1"/>
</dbReference>
<dbReference type="AlphaFoldDB" id="A0A7K5N6F1"/>
<keyword evidence="2" id="KW-0436">Ligase</keyword>
<sequence length="66" mass="7502">IGVAKESVQRQSWFPLKPEAGVWALCHNRHGYEALTSPSITPLTLHNVPQRIRICLDCQEGRVVFF</sequence>
<dbReference type="Pfam" id="PF00622">
    <property type="entry name" value="SPRY"/>
    <property type="match status" value="1"/>
</dbReference>
<evidence type="ECO:0000313" key="3">
    <source>
        <dbReference type="Proteomes" id="UP000524558"/>
    </source>
</evidence>
<dbReference type="Proteomes" id="UP000524558">
    <property type="component" value="Unassembled WGS sequence"/>
</dbReference>
<accession>A0A7K5N6F1</accession>
<gene>
    <name evidence="2" type="primary">Trim7_0</name>
    <name evidence="2" type="ORF">CHRMAC_R15378</name>
</gene>
<dbReference type="InterPro" id="IPR013320">
    <property type="entry name" value="ConA-like_dom_sf"/>
</dbReference>